<feature type="transmembrane region" description="Helical" evidence="2">
    <location>
        <begin position="320"/>
        <end position="344"/>
    </location>
</feature>
<protein>
    <submittedName>
        <fullName evidence="3">Uncharacterized protein</fullName>
    </submittedName>
</protein>
<feature type="transmembrane region" description="Helical" evidence="2">
    <location>
        <begin position="12"/>
        <end position="40"/>
    </location>
</feature>
<dbReference type="GO" id="GO:0016020">
    <property type="term" value="C:membrane"/>
    <property type="evidence" value="ECO:0007669"/>
    <property type="project" value="TreeGrafter"/>
</dbReference>
<dbReference type="OrthoDB" id="10351325at2759"/>
<feature type="transmembrane region" description="Helical" evidence="2">
    <location>
        <begin position="279"/>
        <end position="300"/>
    </location>
</feature>
<evidence type="ECO:0000256" key="2">
    <source>
        <dbReference type="SAM" id="Phobius"/>
    </source>
</evidence>
<dbReference type="OMA" id="KQRQMTF"/>
<dbReference type="VEuPathDB" id="AmoebaDB:NF0114230"/>
<evidence type="ECO:0000313" key="3">
    <source>
        <dbReference type="EMBL" id="KAF0978380.1"/>
    </source>
</evidence>
<feature type="region of interest" description="Disordered" evidence="1">
    <location>
        <begin position="416"/>
        <end position="440"/>
    </location>
</feature>
<evidence type="ECO:0000256" key="1">
    <source>
        <dbReference type="SAM" id="MobiDB-lite"/>
    </source>
</evidence>
<sequence length="578" mass="66332">MTTPYLSDDRNIFNIIPSLVITNNATTLAFIVAGAVVVLLTKGFHFKAKKTITNEYLKQRQMTFRLGKDPNSIPLPKFSNDKELEAEDRKLIYNRLHDPSQFVFEGFAFKRPLTILLYIYRVALALWMVIMMCVDVAYFRPKPFLTYFSFLTNTSAFVFAVYYVLQSVFGLFYITTCYKFFNDSKKTGKAKRNVEELNVWVRKLFTFTSTMIWLFAELNHVSATLVAFGYWIIVIPQYAINGKVTTDPDVLSYFTFGYHGLQMIFNFIEFLMSNVVFRIWHLFILMIYPTLYLIWIQTNMEARWVNIWPYDVIDYYRNPWFSIIVYSFGLFFVFCLSFFFYWLITTIRLRILTKRLKKIRFTRRNTQKMNAILKNSVAALVNTAIELDAIIDSPHRHYPAVVYTTANTSVASATTVTPPSSLTSSPAALHPSHGYEEKDTAMPLSDNTTIMIQSEDMDILDAPRGTKKTSDVVSKLVKISKNSAMTTTTPQIVNTSTPNSSTALIPPFNTRKVHPHDDVPVHEDDMHKNHDKGGREEHVLVATTDTTFTSSHAANTVITLSTPTPRAQAQQSLNIEFI</sequence>
<dbReference type="EMBL" id="VFQX01000030">
    <property type="protein sequence ID" value="KAF0978380.1"/>
    <property type="molecule type" value="Genomic_DNA"/>
</dbReference>
<feature type="transmembrane region" description="Helical" evidence="2">
    <location>
        <begin position="253"/>
        <end position="272"/>
    </location>
</feature>
<name>A0A6A5BXQ6_NAEFO</name>
<feature type="transmembrane region" description="Helical" evidence="2">
    <location>
        <begin position="118"/>
        <end position="139"/>
    </location>
</feature>
<dbReference type="AlphaFoldDB" id="A0A6A5BXQ6"/>
<dbReference type="Proteomes" id="UP000444721">
    <property type="component" value="Unassembled WGS sequence"/>
</dbReference>
<keyword evidence="4" id="KW-1185">Reference proteome</keyword>
<keyword evidence="2" id="KW-0812">Transmembrane</keyword>
<comment type="caution">
    <text evidence="3">The sequence shown here is derived from an EMBL/GenBank/DDBJ whole genome shotgun (WGS) entry which is preliminary data.</text>
</comment>
<keyword evidence="2" id="KW-1133">Transmembrane helix</keyword>
<organism evidence="3 4">
    <name type="scientific">Naegleria fowleri</name>
    <name type="common">Brain eating amoeba</name>
    <dbReference type="NCBI Taxonomy" id="5763"/>
    <lineage>
        <taxon>Eukaryota</taxon>
        <taxon>Discoba</taxon>
        <taxon>Heterolobosea</taxon>
        <taxon>Tetramitia</taxon>
        <taxon>Eutetramitia</taxon>
        <taxon>Vahlkampfiidae</taxon>
        <taxon>Naegleria</taxon>
    </lineage>
</organism>
<reference evidence="3 4" key="1">
    <citation type="journal article" date="2019" name="Sci. Rep.">
        <title>Nanopore sequencing improves the draft genome of the human pathogenic amoeba Naegleria fowleri.</title>
        <authorList>
            <person name="Liechti N."/>
            <person name="Schurch N."/>
            <person name="Bruggmann R."/>
            <person name="Wittwer M."/>
        </authorList>
    </citation>
    <scope>NUCLEOTIDE SEQUENCE [LARGE SCALE GENOMIC DNA]</scope>
    <source>
        <strain evidence="3 4">ATCC 30894</strain>
    </source>
</reference>
<dbReference type="PANTHER" id="PTHR12242">
    <property type="entry name" value="OS02G0130600 PROTEIN-RELATED"/>
    <property type="match status" value="1"/>
</dbReference>
<dbReference type="RefSeq" id="XP_044563093.1">
    <property type="nucleotide sequence ID" value="XM_044706139.1"/>
</dbReference>
<gene>
    <name evidence="3" type="ORF">FDP41_002895</name>
</gene>
<dbReference type="GeneID" id="68110113"/>
<feature type="transmembrane region" description="Helical" evidence="2">
    <location>
        <begin position="159"/>
        <end position="181"/>
    </location>
</feature>
<accession>A0A6A5BXQ6</accession>
<dbReference type="VEuPathDB" id="AmoebaDB:FDP41_002895"/>
<keyword evidence="2" id="KW-0472">Membrane</keyword>
<evidence type="ECO:0000313" key="4">
    <source>
        <dbReference type="Proteomes" id="UP000444721"/>
    </source>
</evidence>
<feature type="compositionally biased region" description="Low complexity" evidence="1">
    <location>
        <begin position="416"/>
        <end position="432"/>
    </location>
</feature>
<dbReference type="VEuPathDB" id="AmoebaDB:NfTy_055770"/>
<feature type="transmembrane region" description="Helical" evidence="2">
    <location>
        <begin position="212"/>
        <end position="233"/>
    </location>
</feature>
<proteinExistence type="predicted"/>